<evidence type="ECO:0000313" key="3">
    <source>
        <dbReference type="RefSeq" id="XP_025023372.1"/>
    </source>
</evidence>
<dbReference type="KEGG" id="pbi:112540807"/>
<sequence>MSKSLADCDTESECDFYSDCWEGSVIHNKDLTDSSTESYFCFDSCSLFEKEKGENKLDGIVLILENSQASSTSFCKDHPSLQGEKVECTSKLQEELSLESILYLKCKDSNTDAHSLKSFSTKIVPFIYSSSYGDHLCLNKAIPQLLITENSTEGQIIYTVKEAYAFDKFHQRQSSDGNSLASKQNKAVQVSSTEIKPEDNICYECFKQSPVSTEVNKELKKPANVQSFESHFVSSHSDYSSEYSYQIENPQTAEQISHSSSEEPTISLTLKAAYVYPAGSLASDTDPSDVTIDEDSQRHALAFQFKDSEHNQPFKKLHLTVVPQKQTTKFKKQVGLSEILIDEASYHLGTHSESSETSTSKVYSDQALSTSNLWSSYWPFPPSKYTHANQLPQFYVRSLSPNPVKPAFQKRKPKISKSVKSVVFAKHKTLQRDQKCKSKPSIFSKFHSPKRLDVEPTDRNKREEARINEQYVPVNQTSKCHCSPLLDLTVDLHSEDRNSEKFLTLHRSSHKRTRAGKVIHKFSSHYLLNPKNSFERLRYISPIRKKNNLKMQNILNYFLGWTGRQNRDEKYREDISPTSKLRANETFISHMPADKRSSTVPLHPHSKNYSVPFPTTLPFAGEKHSPVPSLQTGRRKALYIFPNECKHSSGPCVEMERDPWNHVESYAHGKHSTSHSPCCANTKVEQLPKKLNMFNTGVDKLNFGAGQIAGGGLALKKFSVCPCGSMSQSGLFPNTDISESGRRKTRASPDSNWRASKTDSNRWNSLAGTLSTEEVCCSCHHVSPTCSLHNSCKHEAPRNQVIKVASLFENGFPMRNLKENVEKSKTVETGERKVKFHLGSNALQETDPLTTHISSPTNEYNQIPKHFVYQPECSCCQTAVKEHLSTSKEVSNCFGSENYMPKNYLNRESIFLVDSNRRIRSQCKCSHEISLFNPEQSEAYKGNRSKVLKRKDPKLIQVCILSSEHQYI</sequence>
<evidence type="ECO:0000256" key="1">
    <source>
        <dbReference type="SAM" id="MobiDB-lite"/>
    </source>
</evidence>
<dbReference type="GeneID" id="112540807"/>
<name>A0A9F5IMN9_PYTBI</name>
<organism evidence="2 3">
    <name type="scientific">Python bivittatus</name>
    <name type="common">Burmese python</name>
    <name type="synonym">Python molurus bivittatus</name>
    <dbReference type="NCBI Taxonomy" id="176946"/>
    <lineage>
        <taxon>Eukaryota</taxon>
        <taxon>Metazoa</taxon>
        <taxon>Chordata</taxon>
        <taxon>Craniata</taxon>
        <taxon>Vertebrata</taxon>
        <taxon>Euteleostomi</taxon>
        <taxon>Lepidosauria</taxon>
        <taxon>Squamata</taxon>
        <taxon>Bifurcata</taxon>
        <taxon>Unidentata</taxon>
        <taxon>Episquamata</taxon>
        <taxon>Toxicofera</taxon>
        <taxon>Serpentes</taxon>
        <taxon>Henophidia</taxon>
        <taxon>Pythonidae</taxon>
        <taxon>Python</taxon>
    </lineage>
</organism>
<proteinExistence type="predicted"/>
<reference evidence="3" key="1">
    <citation type="submission" date="2025-08" db="UniProtKB">
        <authorList>
            <consortium name="RefSeq"/>
        </authorList>
    </citation>
    <scope>IDENTIFICATION</scope>
    <source>
        <tissue evidence="3">Liver</tissue>
    </source>
</reference>
<dbReference type="RefSeq" id="XP_025023372.1">
    <property type="nucleotide sequence ID" value="XM_025167604.1"/>
</dbReference>
<accession>A0A9F5IMN9</accession>
<gene>
    <name evidence="3" type="primary">LOC112540807</name>
</gene>
<evidence type="ECO:0000313" key="2">
    <source>
        <dbReference type="Proteomes" id="UP000695026"/>
    </source>
</evidence>
<protein>
    <submittedName>
        <fullName evidence="3">Uncharacterized protein LOC112540807</fullName>
    </submittedName>
</protein>
<feature type="region of interest" description="Disordered" evidence="1">
    <location>
        <begin position="734"/>
        <end position="759"/>
    </location>
</feature>
<dbReference type="AlphaFoldDB" id="A0A9F5IMN9"/>
<dbReference type="OMA" id="KEAYAFD"/>
<dbReference type="Proteomes" id="UP000695026">
    <property type="component" value="Unplaced"/>
</dbReference>
<keyword evidence="2" id="KW-1185">Reference proteome</keyword>
<dbReference type="OrthoDB" id="9031042at2759"/>